<protein>
    <submittedName>
        <fullName evidence="1">Uncharacterized protein</fullName>
    </submittedName>
</protein>
<evidence type="ECO:0000313" key="1">
    <source>
        <dbReference type="EMBL" id="EEK16151.1"/>
    </source>
</evidence>
<accession>C2MDQ1</accession>
<name>C2MDQ1_9PORP</name>
<proteinExistence type="predicted"/>
<reference evidence="1 2" key="1">
    <citation type="submission" date="2009-04" db="EMBL/GenBank/DDBJ databases">
        <authorList>
            <person name="Sebastian Y."/>
            <person name="Madupu R."/>
            <person name="Durkin A.S."/>
            <person name="Torralba M."/>
            <person name="Methe B."/>
            <person name="Sutton G.G."/>
            <person name="Strausberg R.L."/>
            <person name="Nelson K.E."/>
        </authorList>
    </citation>
    <scope>NUCLEOTIDE SEQUENCE [LARGE SCALE GENOMIC DNA]</scope>
    <source>
        <strain evidence="1 2">60-3</strain>
    </source>
</reference>
<organism evidence="1 2">
    <name type="scientific">Porphyromonas uenonis 60-3</name>
    <dbReference type="NCBI Taxonomy" id="596327"/>
    <lineage>
        <taxon>Bacteria</taxon>
        <taxon>Pseudomonadati</taxon>
        <taxon>Bacteroidota</taxon>
        <taxon>Bacteroidia</taxon>
        <taxon>Bacteroidales</taxon>
        <taxon>Porphyromonadaceae</taxon>
        <taxon>Porphyromonas</taxon>
    </lineage>
</organism>
<dbReference type="AlphaFoldDB" id="C2MDQ1"/>
<evidence type="ECO:0000313" key="2">
    <source>
        <dbReference type="Proteomes" id="UP000003303"/>
    </source>
</evidence>
<sequence>AWRYALSATLASHSTPMELPLSHFEEYIDESNQLRHSYGRRKALMEELDKI</sequence>
<dbReference type="Proteomes" id="UP000003303">
    <property type="component" value="Unassembled WGS sequence"/>
</dbReference>
<gene>
    <name evidence="1" type="ORF">PORUE0001_1962</name>
</gene>
<feature type="non-terminal residue" evidence="1">
    <location>
        <position position="1"/>
    </location>
</feature>
<keyword evidence="2" id="KW-1185">Reference proteome</keyword>
<comment type="caution">
    <text evidence="1">The sequence shown here is derived from an EMBL/GenBank/DDBJ whole genome shotgun (WGS) entry which is preliminary data.</text>
</comment>
<dbReference type="EMBL" id="ACLR01000210">
    <property type="protein sequence ID" value="EEK16151.1"/>
    <property type="molecule type" value="Genomic_DNA"/>
</dbReference>